<keyword evidence="4" id="KW-1003">Cell membrane</keyword>
<dbReference type="InterPro" id="IPR008969">
    <property type="entry name" value="CarboxyPept-like_regulatory"/>
</dbReference>
<dbReference type="SUPFAM" id="SSF49464">
    <property type="entry name" value="Carboxypeptidase regulatory domain-like"/>
    <property type="match status" value="1"/>
</dbReference>
<feature type="transmembrane region" description="Helical" evidence="10">
    <location>
        <begin position="35"/>
        <end position="59"/>
    </location>
</feature>
<dbReference type="Gene3D" id="3.30.1150.10">
    <property type="match status" value="1"/>
</dbReference>
<sequence length="583" mass="65405">MINYLIELFIIHSILMVGYLIFLREESDYSKLRAYLLGSTLLSMIVPLLHFPSILALFAPQQGSPSGEVVTYLLNPAMITAQSTSSYDFSFAIWFYALISIWFLVQIARGIIYLLHLERHSEYQVVDGIPVYRASNIQGSFTFFNRIFMDQTISSDQEEFTPMLNHESAHARLGHSYDILFLQLFRACFWWLPSAWWIQKEIKKIHEYQADAYALKSYSMDQYSSILISSILKSNGLSLASSFHDGLILKRLKAMKRKVTQLKPWKVGALTALCAILAIAFACNEQLDGEIKKMGEQSNAISFDQLPDNMKADLEPMKEQLAFIKLEVKDGDNLSDIAGLQDIDEELIHSMNIDKTNNTIYIAMMKDGTNFDYVAEKSKMDGEVFTMVESQPRYPGGMDAFYQYLGQEMKYPLQARKAGIEGRVYVQFIVEPDGTISEVTTLKGIGGGCDAEAERVMTNTSGWIPGEQRGKKVRVRMVLPLIFKLNNEGVANGGNSKGTIIINEVENVNDRMKINANLQEGVWTGTVYAPNGQPLAGVNIVEKNTTSGTVSDRDGSFRLKLINPASEVILSSVGYESVKLSDN</sequence>
<dbReference type="Pfam" id="PF03544">
    <property type="entry name" value="TonB_C"/>
    <property type="match status" value="1"/>
</dbReference>
<dbReference type="Pfam" id="PF13715">
    <property type="entry name" value="CarbopepD_reg_2"/>
    <property type="match status" value="1"/>
</dbReference>
<evidence type="ECO:0000313" key="13">
    <source>
        <dbReference type="Proteomes" id="UP001610063"/>
    </source>
</evidence>
<gene>
    <name evidence="12" type="ORF">ACHKAR_01100</name>
</gene>
<reference evidence="12 13" key="1">
    <citation type="journal article" date="2013" name="Int. J. Syst. Evol. Microbiol.">
        <title>Marinoscillum luteum sp. nov., isolated from marine sediment.</title>
        <authorList>
            <person name="Cha I.T."/>
            <person name="Park S.J."/>
            <person name="Kim S.J."/>
            <person name="Kim J.G."/>
            <person name="Jung M.Y."/>
            <person name="Shin K.S."/>
            <person name="Kwon K.K."/>
            <person name="Yang S.H."/>
            <person name="Seo Y.S."/>
            <person name="Rhee S.K."/>
        </authorList>
    </citation>
    <scope>NUCLEOTIDE SEQUENCE [LARGE SCALE GENOMIC DNA]</scope>
    <source>
        <strain evidence="12 13">KCTC 23939</strain>
    </source>
</reference>
<dbReference type="EMBL" id="JBIPKE010000008">
    <property type="protein sequence ID" value="MFH6982010.1"/>
    <property type="molecule type" value="Genomic_DNA"/>
</dbReference>
<evidence type="ECO:0000256" key="5">
    <source>
        <dbReference type="ARBA" id="ARBA00022519"/>
    </source>
</evidence>
<evidence type="ECO:0000256" key="2">
    <source>
        <dbReference type="ARBA" id="ARBA00006555"/>
    </source>
</evidence>
<evidence type="ECO:0000259" key="11">
    <source>
        <dbReference type="PROSITE" id="PS52015"/>
    </source>
</evidence>
<evidence type="ECO:0000256" key="8">
    <source>
        <dbReference type="ARBA" id="ARBA00022989"/>
    </source>
</evidence>
<evidence type="ECO:0000256" key="3">
    <source>
        <dbReference type="ARBA" id="ARBA00022448"/>
    </source>
</evidence>
<dbReference type="PROSITE" id="PS52015">
    <property type="entry name" value="TONB_CTD"/>
    <property type="match status" value="1"/>
</dbReference>
<feature type="transmembrane region" description="Helical" evidence="10">
    <location>
        <begin position="6"/>
        <end position="23"/>
    </location>
</feature>
<dbReference type="InterPro" id="IPR037682">
    <property type="entry name" value="TonB_C"/>
</dbReference>
<evidence type="ECO:0000256" key="9">
    <source>
        <dbReference type="ARBA" id="ARBA00023136"/>
    </source>
</evidence>
<evidence type="ECO:0000313" key="12">
    <source>
        <dbReference type="EMBL" id="MFH6982010.1"/>
    </source>
</evidence>
<dbReference type="RefSeq" id="WP_395415816.1">
    <property type="nucleotide sequence ID" value="NZ_JBIPKE010000008.1"/>
</dbReference>
<evidence type="ECO:0000256" key="1">
    <source>
        <dbReference type="ARBA" id="ARBA00004383"/>
    </source>
</evidence>
<comment type="caution">
    <text evidence="12">The sequence shown here is derived from an EMBL/GenBank/DDBJ whole genome shotgun (WGS) entry which is preliminary data.</text>
</comment>
<evidence type="ECO:0000256" key="4">
    <source>
        <dbReference type="ARBA" id="ARBA00022475"/>
    </source>
</evidence>
<keyword evidence="8 10" id="KW-1133">Transmembrane helix</keyword>
<keyword evidence="7" id="KW-0653">Protein transport</keyword>
<keyword evidence="9 10" id="KW-0472">Membrane</keyword>
<dbReference type="SUPFAM" id="SSF74653">
    <property type="entry name" value="TolA/TonB C-terminal domain"/>
    <property type="match status" value="1"/>
</dbReference>
<dbReference type="NCBIfam" id="TIGR01352">
    <property type="entry name" value="tonB_Cterm"/>
    <property type="match status" value="1"/>
</dbReference>
<proteinExistence type="inferred from homology"/>
<feature type="transmembrane region" description="Helical" evidence="10">
    <location>
        <begin position="264"/>
        <end position="282"/>
    </location>
</feature>
<feature type="transmembrane region" description="Helical" evidence="10">
    <location>
        <begin position="93"/>
        <end position="115"/>
    </location>
</feature>
<keyword evidence="13" id="KW-1185">Reference proteome</keyword>
<evidence type="ECO:0000256" key="6">
    <source>
        <dbReference type="ARBA" id="ARBA00022692"/>
    </source>
</evidence>
<protein>
    <submittedName>
        <fullName evidence="12">TonB family protein</fullName>
    </submittedName>
</protein>
<evidence type="ECO:0000256" key="7">
    <source>
        <dbReference type="ARBA" id="ARBA00022927"/>
    </source>
</evidence>
<dbReference type="PANTHER" id="PTHR33446">
    <property type="entry name" value="PROTEIN TONB-RELATED"/>
    <property type="match status" value="1"/>
</dbReference>
<dbReference type="InterPro" id="IPR006260">
    <property type="entry name" value="TonB/TolA_C"/>
</dbReference>
<name>A0ABW7N4Q5_9BACT</name>
<keyword evidence="6 10" id="KW-0812">Transmembrane</keyword>
<accession>A0ABW7N4Q5</accession>
<keyword evidence="3" id="KW-0813">Transport</keyword>
<feature type="domain" description="TonB C-terminal" evidence="11">
    <location>
        <begin position="396"/>
        <end position="492"/>
    </location>
</feature>
<dbReference type="PANTHER" id="PTHR33446:SF2">
    <property type="entry name" value="PROTEIN TONB"/>
    <property type="match status" value="1"/>
</dbReference>
<organism evidence="12 13">
    <name type="scientific">Marinoscillum luteum</name>
    <dbReference type="NCBI Taxonomy" id="861051"/>
    <lineage>
        <taxon>Bacteria</taxon>
        <taxon>Pseudomonadati</taxon>
        <taxon>Bacteroidota</taxon>
        <taxon>Cytophagia</taxon>
        <taxon>Cytophagales</taxon>
        <taxon>Reichenbachiellaceae</taxon>
        <taxon>Marinoscillum</taxon>
    </lineage>
</organism>
<evidence type="ECO:0000256" key="10">
    <source>
        <dbReference type="SAM" id="Phobius"/>
    </source>
</evidence>
<keyword evidence="5" id="KW-0997">Cell inner membrane</keyword>
<dbReference type="InterPro" id="IPR051045">
    <property type="entry name" value="TonB-dependent_transducer"/>
</dbReference>
<dbReference type="Proteomes" id="UP001610063">
    <property type="component" value="Unassembled WGS sequence"/>
</dbReference>
<comment type="subcellular location">
    <subcellularLocation>
        <location evidence="1">Cell inner membrane</location>
        <topology evidence="1">Single-pass membrane protein</topology>
        <orientation evidence="1">Periplasmic side</orientation>
    </subcellularLocation>
</comment>
<comment type="similarity">
    <text evidence="2">Belongs to the TonB family.</text>
</comment>